<gene>
    <name evidence="3" type="primary">gh61</name>
</gene>
<dbReference type="InterPro" id="IPR005103">
    <property type="entry name" value="AA9_LPMO"/>
</dbReference>
<accession>G8YZS7</accession>
<keyword evidence="1" id="KW-0732">Signal</keyword>
<protein>
    <submittedName>
        <fullName evidence="3">Putative glycoside hydrolase family 61</fullName>
    </submittedName>
</protein>
<dbReference type="EMBL" id="FR865938">
    <property type="protein sequence ID" value="CCA94932.1"/>
    <property type="molecule type" value="mRNA"/>
</dbReference>
<evidence type="ECO:0000313" key="3">
    <source>
        <dbReference type="EMBL" id="CCA94932.1"/>
    </source>
</evidence>
<evidence type="ECO:0000259" key="2">
    <source>
        <dbReference type="Pfam" id="PF03443"/>
    </source>
</evidence>
<organism evidence="3">
    <name type="scientific">uncultured eukaryote</name>
    <dbReference type="NCBI Taxonomy" id="100272"/>
    <lineage>
        <taxon>Eukaryota</taxon>
        <taxon>environmental samples</taxon>
    </lineage>
</organism>
<dbReference type="GO" id="GO:0016787">
    <property type="term" value="F:hydrolase activity"/>
    <property type="evidence" value="ECO:0007669"/>
    <property type="project" value="UniProtKB-KW"/>
</dbReference>
<evidence type="ECO:0000256" key="1">
    <source>
        <dbReference type="SAM" id="SignalP"/>
    </source>
</evidence>
<dbReference type="CDD" id="cd21175">
    <property type="entry name" value="LPMO_AA9"/>
    <property type="match status" value="1"/>
</dbReference>
<dbReference type="AlphaFoldDB" id="G8YZS7"/>
<feature type="chain" id="PRO_5003519026" evidence="1">
    <location>
        <begin position="18"/>
        <end position="255"/>
    </location>
</feature>
<dbReference type="PANTHER" id="PTHR33353:SF19">
    <property type="entry name" value="GLYCOSYLHYDROLASE FAMILY 61-8 PROTEIN"/>
    <property type="match status" value="1"/>
</dbReference>
<feature type="domain" description="Auxiliary Activity family 9 catalytic" evidence="2">
    <location>
        <begin position="18"/>
        <end position="237"/>
    </location>
</feature>
<feature type="signal peptide" evidence="1">
    <location>
        <begin position="1"/>
        <end position="17"/>
    </location>
</feature>
<reference evidence="3" key="1">
    <citation type="journal article" date="2012" name="PLoS ONE">
        <title>Metatranscriptomics reveals the diversity of genes expressed by eukaryotes in forest soils.</title>
        <authorList>
            <person name="Damon C."/>
            <person name="Lehembre F."/>
            <person name="Oger-Desfeux C."/>
            <person name="Luis P."/>
            <person name="Ranger J."/>
            <person name="Fraissinet-Tachet L."/>
            <person name="Marmeisse R."/>
        </authorList>
    </citation>
    <scope>NUCLEOTIDE SEQUENCE</scope>
</reference>
<dbReference type="PANTHER" id="PTHR33353">
    <property type="entry name" value="PUTATIVE (AFU_ORTHOLOGUE AFUA_1G12560)-RELATED"/>
    <property type="match status" value="1"/>
</dbReference>
<name>G8YZS7_9EUKA</name>
<proteinExistence type="evidence at transcript level"/>
<sequence length="255" mass="27577">MHLQIISALLLASEASAHGGVMSYSVGGTTYKGYGVKGLHADNRFTTTNPGATIQRHWAEIRPVTDPASPTLACNKPGSPGKLSATIQAGANITAFWNNKQIDNPWPHNSGPITVYMTECKGDCSTWAQASEGEWFKIYQAGLLSGTVGQGQWGTTKMISNGYSVTTRIPASLKPGNYLIRHETINLARAPAEFYPECAQLKVTGSGTTSPPKEYRFKLPGVYKKTDVAIKYSYRDSQVASSSKYIIPGPEVWKG</sequence>
<dbReference type="InterPro" id="IPR049892">
    <property type="entry name" value="AA9"/>
</dbReference>
<dbReference type="Pfam" id="PF03443">
    <property type="entry name" value="AA9"/>
    <property type="match status" value="1"/>
</dbReference>
<keyword evidence="3" id="KW-0378">Hydrolase</keyword>
<dbReference type="Gene3D" id="2.70.50.70">
    <property type="match status" value="1"/>
</dbReference>